<evidence type="ECO:0000313" key="3">
    <source>
        <dbReference type="EMBL" id="CRK11738.1"/>
    </source>
</evidence>
<evidence type="ECO:0000313" key="4">
    <source>
        <dbReference type="Proteomes" id="UP000045706"/>
    </source>
</evidence>
<sequence>MADPLSITASVIGVVTAGFAISSSLYHIVDSFKEAPKEILAFASDIHLTSTMLQSVCELIDLHRSLYKAQLLNVIKDLRWRFKQIQDVIAKCPQPGHKSLLSRFKFLFMNQRITGLMKKLEGVKHTMSLTLSIAQLAENHQASYSHASLRTLRLEAMITIERSRRAVSQLMDAPVQPQIEAAQQQQIAHDERPQAMATWMSLMLSAPNIPLDRRLPSNEIGQIARKNERAVEIYNKPGLRPKPMEGLEVTATRFSARDIDKRALEELHLDWQTSADNSTVLVTKDQRPLNEFEVDMVAGTSIVIRATANPDWHVMNTPFMSLGLKALANRLIEDWTTFDIKEFSDETDDNNHLHPETHVNEVRGGDDDSIFTSSSDEYAKQYLNRQPWASEVRPEFAAGEPRTSTGAFRNQQTRPNGPIPASRSVPAGARPPLPDDLASFYSNMSSSPRPAEGRGIFPTRPTQVPEVRPYAYANPPPHHHHSFASLFDEAPRNPVRERHPLYVSDPWRSDAREFDSIPHPGSISYDDRIYGSRPTQDYFTDVDSARHSQAPSMFTNPGPVPHLPSSSTISHHPVSHPWHSPGSWPANAVNYHEPPWDRGNRSSSHPLGHVQPDHIDEPGSAPLLMRVQKTPGRILSEDETERRIPVDRESEGSVPKRGPGTRSHRQKRLSARLTPRKARSPNGLKAEQSTTAPMPHVTFVSKSKSASQGSDRFPSQRKLSTGDTNPLDLSNNEASEKARPRSMHARTLPSRYRPVTVSSDQEYSSDDLAPDQGYESDDVADDGAGGFGQAGQRGTIDQVELFEVESVDSQLRELCSISEPAKKSDVEKPHQLTEQRVKGPVQGPLPSKATTDNDCPSSTSDSAPVFAIHPEEASTGKQDGREIKALSLRRPMPSPTAQKPTNRARAVRRLTAQIEKANGNPNASDSEESMSTFEPQLPPVIDAPAPDHESLVPCSAAWHDVVSPVRPDIVPIYVRGNELGQTWYAGPERVYVEQFSPDYLRPCGIECCSNGLHGQDRQYLLISTDWVSLEALEYHGLKYKVAWQHYLYLNPVMKYDDVLTLFNFSWHLRQVHVSRQIRGRSAMPVPHMKSSPPPPARFFSQLEFSKPIKRLTGAGDWETPEDQEKGGGIGQGVWNAVRVSFDLVCTVIQSIN</sequence>
<feature type="compositionally biased region" description="Low complexity" evidence="1">
    <location>
        <begin position="570"/>
        <end position="580"/>
    </location>
</feature>
<feature type="compositionally biased region" description="Basic and acidic residues" evidence="1">
    <location>
        <begin position="640"/>
        <end position="651"/>
    </location>
</feature>
<dbReference type="EMBL" id="CVQI01002447">
    <property type="protein sequence ID" value="CRK11738.1"/>
    <property type="molecule type" value="Genomic_DNA"/>
</dbReference>
<evidence type="ECO:0000256" key="1">
    <source>
        <dbReference type="SAM" id="MobiDB-lite"/>
    </source>
</evidence>
<feature type="compositionally biased region" description="Polar residues" evidence="1">
    <location>
        <begin position="848"/>
        <end position="862"/>
    </location>
</feature>
<dbReference type="InterPro" id="IPR031348">
    <property type="entry name" value="PigL_N"/>
</dbReference>
<feature type="region of interest" description="Disordered" evidence="1">
    <location>
        <begin position="398"/>
        <end position="429"/>
    </location>
</feature>
<feature type="region of interest" description="Disordered" evidence="1">
    <location>
        <begin position="595"/>
        <end position="791"/>
    </location>
</feature>
<gene>
    <name evidence="3" type="ORF">BN1723_009490</name>
</gene>
<dbReference type="Proteomes" id="UP000045706">
    <property type="component" value="Unassembled WGS sequence"/>
</dbReference>
<dbReference type="Pfam" id="PF17111">
    <property type="entry name" value="PigL_N"/>
    <property type="match status" value="1"/>
</dbReference>
<feature type="compositionally biased region" description="Polar residues" evidence="1">
    <location>
        <begin position="700"/>
        <end position="710"/>
    </location>
</feature>
<accession>A0A0G4KPM6</accession>
<reference evidence="4" key="1">
    <citation type="submission" date="2015-05" db="EMBL/GenBank/DDBJ databases">
        <authorList>
            <person name="Fogelqvist Johan"/>
        </authorList>
    </citation>
    <scope>NUCLEOTIDE SEQUENCE [LARGE SCALE GENOMIC DNA]</scope>
</reference>
<feature type="region of interest" description="Disordered" evidence="1">
    <location>
        <begin position="550"/>
        <end position="580"/>
    </location>
</feature>
<dbReference type="AlphaFoldDB" id="A0A0G4KPM6"/>
<evidence type="ECO:0000259" key="2">
    <source>
        <dbReference type="Pfam" id="PF17111"/>
    </source>
</evidence>
<protein>
    <recommendedName>
        <fullName evidence="2">Azaphilone pigments biosynthesis cluster protein L N-terminal domain-containing protein</fullName>
    </recommendedName>
</protein>
<feature type="compositionally biased region" description="Polar residues" evidence="1">
    <location>
        <begin position="402"/>
        <end position="415"/>
    </location>
</feature>
<organism evidence="3 4">
    <name type="scientific">Verticillium longisporum</name>
    <name type="common">Verticillium dahliae var. longisporum</name>
    <dbReference type="NCBI Taxonomy" id="100787"/>
    <lineage>
        <taxon>Eukaryota</taxon>
        <taxon>Fungi</taxon>
        <taxon>Dikarya</taxon>
        <taxon>Ascomycota</taxon>
        <taxon>Pezizomycotina</taxon>
        <taxon>Sordariomycetes</taxon>
        <taxon>Hypocreomycetidae</taxon>
        <taxon>Glomerellales</taxon>
        <taxon>Plectosphaerellaceae</taxon>
        <taxon>Verticillium</taxon>
    </lineage>
</organism>
<feature type="compositionally biased region" description="Basic residues" evidence="1">
    <location>
        <begin position="662"/>
        <end position="679"/>
    </location>
</feature>
<feature type="domain" description="Azaphilone pigments biosynthesis cluster protein L N-terminal" evidence="2">
    <location>
        <begin position="2"/>
        <end position="192"/>
    </location>
</feature>
<proteinExistence type="predicted"/>
<feature type="compositionally biased region" description="Basic and acidic residues" evidence="1">
    <location>
        <begin position="822"/>
        <end position="837"/>
    </location>
</feature>
<feature type="region of interest" description="Disordered" evidence="1">
    <location>
        <begin position="822"/>
        <end position="863"/>
    </location>
</feature>
<name>A0A0G4KPM6_VERLO</name>
<feature type="compositionally biased region" description="Polar residues" evidence="1">
    <location>
        <begin position="717"/>
        <end position="733"/>
    </location>
</feature>
<feature type="compositionally biased region" description="Acidic residues" evidence="1">
    <location>
        <begin position="763"/>
        <end position="781"/>
    </location>
</feature>